<accession>A0A5A9NT48</accession>
<dbReference type="AlphaFoldDB" id="A0A5A9NT48"/>
<dbReference type="InterPro" id="IPR000182">
    <property type="entry name" value="GNAT_dom"/>
</dbReference>
<dbReference type="EC" id="2.3.1.87" evidence="5"/>
<evidence type="ECO:0000256" key="3">
    <source>
        <dbReference type="ARBA" id="ARBA00037926"/>
    </source>
</evidence>
<keyword evidence="10" id="KW-0808">Transferase</keyword>
<dbReference type="PROSITE" id="PS51186">
    <property type="entry name" value="GNAT"/>
    <property type="match status" value="1"/>
</dbReference>
<organism evidence="10 11">
    <name type="scientific">Triplophysa tibetana</name>
    <dbReference type="NCBI Taxonomy" id="1572043"/>
    <lineage>
        <taxon>Eukaryota</taxon>
        <taxon>Metazoa</taxon>
        <taxon>Chordata</taxon>
        <taxon>Craniata</taxon>
        <taxon>Vertebrata</taxon>
        <taxon>Euteleostomi</taxon>
        <taxon>Actinopterygii</taxon>
        <taxon>Neopterygii</taxon>
        <taxon>Teleostei</taxon>
        <taxon>Ostariophysi</taxon>
        <taxon>Cypriniformes</taxon>
        <taxon>Nemacheilidae</taxon>
        <taxon>Triplophysa</taxon>
    </lineage>
</organism>
<dbReference type="Gene3D" id="3.40.630.30">
    <property type="match status" value="1"/>
</dbReference>
<dbReference type="EMBL" id="SOYY01000013">
    <property type="protein sequence ID" value="KAA0713142.1"/>
    <property type="molecule type" value="Genomic_DNA"/>
</dbReference>
<dbReference type="GO" id="GO:0030187">
    <property type="term" value="P:melatonin biosynthetic process"/>
    <property type="evidence" value="ECO:0007669"/>
    <property type="project" value="UniProtKB-KW"/>
</dbReference>
<dbReference type="Proteomes" id="UP000324632">
    <property type="component" value="Chromosome 13"/>
</dbReference>
<dbReference type="GO" id="GO:0005737">
    <property type="term" value="C:cytoplasm"/>
    <property type="evidence" value="ECO:0007669"/>
    <property type="project" value="TreeGrafter"/>
</dbReference>
<evidence type="ECO:0000256" key="4">
    <source>
        <dbReference type="ARBA" id="ARBA00038182"/>
    </source>
</evidence>
<keyword evidence="8" id="KW-0471">Melatonin biosynthesis</keyword>
<dbReference type="GO" id="GO:0009416">
    <property type="term" value="P:response to light stimulus"/>
    <property type="evidence" value="ECO:0007669"/>
    <property type="project" value="TreeGrafter"/>
</dbReference>
<name>A0A5A9NT48_9TELE</name>
<dbReference type="GO" id="GO:0004059">
    <property type="term" value="F:aralkylamine N-acetyltransferase activity"/>
    <property type="evidence" value="ECO:0007669"/>
    <property type="project" value="UniProtKB-EC"/>
</dbReference>
<keyword evidence="11" id="KW-1185">Reference proteome</keyword>
<comment type="catalytic activity">
    <reaction evidence="2">
        <text>a 2-arylethylamine + acetyl-CoA = an N-acetyl-2-arylethylamine + CoA + H(+)</text>
        <dbReference type="Rhea" id="RHEA:20497"/>
        <dbReference type="ChEBI" id="CHEBI:15378"/>
        <dbReference type="ChEBI" id="CHEBI:55469"/>
        <dbReference type="ChEBI" id="CHEBI:57287"/>
        <dbReference type="ChEBI" id="CHEBI:57288"/>
        <dbReference type="ChEBI" id="CHEBI:77827"/>
        <dbReference type="EC" id="2.3.1.87"/>
    </reaction>
</comment>
<feature type="domain" description="N-acetyltransferase" evidence="9">
    <location>
        <begin position="33"/>
        <end position="177"/>
    </location>
</feature>
<comment type="similarity">
    <text evidence="4">Belongs to the acetyltransferase family. AANAT subfamily.</text>
</comment>
<dbReference type="CDD" id="cd04301">
    <property type="entry name" value="NAT_SF"/>
    <property type="match status" value="1"/>
</dbReference>
<gene>
    <name evidence="10" type="ORF">E1301_Tti013594</name>
</gene>
<proteinExistence type="inferred from homology"/>
<dbReference type="PANTHER" id="PTHR10908:SF4">
    <property type="entry name" value="ARYLALKYLAMINE N-ACETYLTRANSFERASE"/>
    <property type="match status" value="1"/>
</dbReference>
<sequence length="178" mass="20710">MSVQSALPFLMPLHSHRVPISPGRQRRHTLPASEFRSLNTEDAISVFEIEREAFISVSGECPLHLDEVRHFLTLCPELSLGWFEQGRLDALTLHKPHGTTVHIHVLAVHRTFRQQGKGSILLWRYLQYLRCLPYVRRAMLMCEDFLVPFYQKSGFKAQKWSEIVEKWSEKDEARNIGT</sequence>
<dbReference type="GO" id="GO:0007623">
    <property type="term" value="P:circadian rhythm"/>
    <property type="evidence" value="ECO:0007669"/>
    <property type="project" value="TreeGrafter"/>
</dbReference>
<evidence type="ECO:0000313" key="11">
    <source>
        <dbReference type="Proteomes" id="UP000324632"/>
    </source>
</evidence>
<comment type="pathway">
    <text evidence="3">Aromatic compound metabolism; melatonin biosynthesis; melatonin from serotonin: step 1/2.</text>
</comment>
<dbReference type="Pfam" id="PF00583">
    <property type="entry name" value="Acetyltransf_1"/>
    <property type="match status" value="1"/>
</dbReference>
<comment type="caution">
    <text evidence="10">The sequence shown here is derived from an EMBL/GenBank/DDBJ whole genome shotgun (WGS) entry which is preliminary data.</text>
</comment>
<evidence type="ECO:0000256" key="6">
    <source>
        <dbReference type="ARBA" id="ARBA00039398"/>
    </source>
</evidence>
<keyword evidence="1" id="KW-0090">Biological rhythms</keyword>
<protein>
    <recommendedName>
        <fullName evidence="6">Serotonin N-acetyltransferase</fullName>
        <ecNumber evidence="5">2.3.1.87</ecNumber>
    </recommendedName>
    <alternativeName>
        <fullName evidence="7">Aralkylamine N-acetyltransferase</fullName>
    </alternativeName>
</protein>
<evidence type="ECO:0000259" key="9">
    <source>
        <dbReference type="PROSITE" id="PS51186"/>
    </source>
</evidence>
<evidence type="ECO:0000256" key="5">
    <source>
        <dbReference type="ARBA" id="ARBA00039114"/>
    </source>
</evidence>
<evidence type="ECO:0000256" key="2">
    <source>
        <dbReference type="ARBA" id="ARBA00036561"/>
    </source>
</evidence>
<evidence type="ECO:0000256" key="7">
    <source>
        <dbReference type="ARBA" id="ARBA00042928"/>
    </source>
</evidence>
<evidence type="ECO:0000256" key="1">
    <source>
        <dbReference type="ARBA" id="ARBA00023108"/>
    </source>
</evidence>
<reference evidence="10 11" key="1">
    <citation type="journal article" date="2019" name="Mol. Ecol. Resour.">
        <title>Chromosome-level genome assembly of Triplophysa tibetana, a fish adapted to the harsh high-altitude environment of the Tibetan Plateau.</title>
        <authorList>
            <person name="Yang X."/>
            <person name="Liu H."/>
            <person name="Ma Z."/>
            <person name="Zou Y."/>
            <person name="Zou M."/>
            <person name="Mao Y."/>
            <person name="Li X."/>
            <person name="Wang H."/>
            <person name="Chen T."/>
            <person name="Wang W."/>
            <person name="Yang R."/>
        </authorList>
    </citation>
    <scope>NUCLEOTIDE SEQUENCE [LARGE SCALE GENOMIC DNA]</scope>
    <source>
        <strain evidence="10">TTIB1903HZAU</strain>
        <tissue evidence="10">Muscle</tissue>
    </source>
</reference>
<dbReference type="InterPro" id="IPR051635">
    <property type="entry name" value="SNAT-like"/>
</dbReference>
<dbReference type="InterPro" id="IPR016181">
    <property type="entry name" value="Acyl_CoA_acyltransferase"/>
</dbReference>
<dbReference type="PANTHER" id="PTHR10908">
    <property type="entry name" value="SEROTONIN N-ACETYLTRANSFERASE"/>
    <property type="match status" value="1"/>
</dbReference>
<dbReference type="SUPFAM" id="SSF55729">
    <property type="entry name" value="Acyl-CoA N-acyltransferases (Nat)"/>
    <property type="match status" value="1"/>
</dbReference>
<evidence type="ECO:0000313" key="10">
    <source>
        <dbReference type="EMBL" id="KAA0713142.1"/>
    </source>
</evidence>
<evidence type="ECO:0000256" key="8">
    <source>
        <dbReference type="ARBA" id="ARBA00043260"/>
    </source>
</evidence>